<keyword evidence="1" id="KW-0902">Two-component regulatory system</keyword>
<dbReference type="InterPro" id="IPR008207">
    <property type="entry name" value="Sig_transdc_His_kin_Hpt_dom"/>
</dbReference>
<protein>
    <submittedName>
        <fullName evidence="3">Hpt domain-containing protein</fullName>
    </submittedName>
</protein>
<evidence type="ECO:0000259" key="2">
    <source>
        <dbReference type="Pfam" id="PF01627"/>
    </source>
</evidence>
<dbReference type="EMBL" id="JANUGX010000032">
    <property type="protein sequence ID" value="MCS0591875.1"/>
    <property type="molecule type" value="Genomic_DNA"/>
</dbReference>
<evidence type="ECO:0000313" key="4">
    <source>
        <dbReference type="Proteomes" id="UP001205560"/>
    </source>
</evidence>
<accession>A0ABT2ACD4</accession>
<dbReference type="SUPFAM" id="SSF47226">
    <property type="entry name" value="Histidine-containing phosphotransfer domain, HPT domain"/>
    <property type="match status" value="1"/>
</dbReference>
<evidence type="ECO:0000256" key="1">
    <source>
        <dbReference type="ARBA" id="ARBA00023012"/>
    </source>
</evidence>
<dbReference type="Pfam" id="PF01627">
    <property type="entry name" value="Hpt"/>
    <property type="match status" value="1"/>
</dbReference>
<dbReference type="Proteomes" id="UP001205560">
    <property type="component" value="Unassembled WGS sequence"/>
</dbReference>
<feature type="domain" description="HPt" evidence="2">
    <location>
        <begin position="22"/>
        <end position="104"/>
    </location>
</feature>
<organism evidence="3 4">
    <name type="scientific">Massilia norwichensis</name>
    <dbReference type="NCBI Taxonomy" id="1442366"/>
    <lineage>
        <taxon>Bacteria</taxon>
        <taxon>Pseudomonadati</taxon>
        <taxon>Pseudomonadota</taxon>
        <taxon>Betaproteobacteria</taxon>
        <taxon>Burkholderiales</taxon>
        <taxon>Oxalobacteraceae</taxon>
        <taxon>Telluria group</taxon>
        <taxon>Massilia</taxon>
    </lineage>
</organism>
<proteinExistence type="predicted"/>
<keyword evidence="4" id="KW-1185">Reference proteome</keyword>
<gene>
    <name evidence="3" type="ORF">NX782_22035</name>
</gene>
<dbReference type="RefSeq" id="WP_258847638.1">
    <property type="nucleotide sequence ID" value="NZ_JANUGX010000032.1"/>
</dbReference>
<dbReference type="Gene3D" id="1.20.120.160">
    <property type="entry name" value="HPT domain"/>
    <property type="match status" value="1"/>
</dbReference>
<name>A0ABT2ACD4_9BURK</name>
<reference evidence="3 4" key="1">
    <citation type="submission" date="2022-08" db="EMBL/GenBank/DDBJ databases">
        <title>Reclassification of Massilia species as members of the genera Telluria, Duganella, Pseudoduganella, Mokoshia gen. nov. and Zemynaea gen. nov. using orthogonal and non-orthogonal genome-based approaches.</title>
        <authorList>
            <person name="Bowman J.P."/>
        </authorList>
    </citation>
    <scope>NUCLEOTIDE SEQUENCE [LARGE SCALE GENOMIC DNA]</scope>
    <source>
        <strain evidence="3 4">LMG 28164</strain>
    </source>
</reference>
<evidence type="ECO:0000313" key="3">
    <source>
        <dbReference type="EMBL" id="MCS0591875.1"/>
    </source>
</evidence>
<comment type="caution">
    <text evidence="3">The sequence shown here is derived from an EMBL/GenBank/DDBJ whole genome shotgun (WGS) entry which is preliminary data.</text>
</comment>
<sequence length="126" mass="13929">MQTGSAADAEFFERLAVLNDRFAAALPQTLGRLSAARNAFDTLRPQPELMQELHAVLHTLAGSSATFGFRILGQQARNIEQRLRVLMTFDAVAPGEWDAWLAELDVFVAWALRDPKAAYPNDESAI</sequence>
<dbReference type="InterPro" id="IPR036641">
    <property type="entry name" value="HPT_dom_sf"/>
</dbReference>